<name>A0A973A8W2_9GAMM</name>
<dbReference type="Pfam" id="PF00378">
    <property type="entry name" value="ECH_1"/>
    <property type="match status" value="1"/>
</dbReference>
<proteinExistence type="inferred from homology"/>
<gene>
    <name evidence="2" type="ORF">HQ497_05565</name>
</gene>
<reference evidence="2" key="1">
    <citation type="submission" date="2020-05" db="EMBL/GenBank/DDBJ databases">
        <title>Sulfur intermediates as new biogeochemical hubs in an aquatic model microbial ecosystem.</title>
        <authorList>
            <person name="Vigneron A."/>
        </authorList>
    </citation>
    <scope>NUCLEOTIDE SEQUENCE</scope>
    <source>
        <strain evidence="2">Bin.250</strain>
    </source>
</reference>
<evidence type="ECO:0000313" key="3">
    <source>
        <dbReference type="Proteomes" id="UP000754644"/>
    </source>
</evidence>
<dbReference type="InterPro" id="IPR014748">
    <property type="entry name" value="Enoyl-CoA_hydra_C"/>
</dbReference>
<organism evidence="2 3">
    <name type="scientific">SAR86 cluster bacterium</name>
    <dbReference type="NCBI Taxonomy" id="2030880"/>
    <lineage>
        <taxon>Bacteria</taxon>
        <taxon>Pseudomonadati</taxon>
        <taxon>Pseudomonadota</taxon>
        <taxon>Gammaproteobacteria</taxon>
        <taxon>SAR86 cluster</taxon>
    </lineage>
</organism>
<dbReference type="Gene3D" id="1.10.12.10">
    <property type="entry name" value="Lyase 2-enoyl-coa Hydratase, Chain A, domain 2"/>
    <property type="match status" value="1"/>
</dbReference>
<dbReference type="AlphaFoldDB" id="A0A973A8W2"/>
<protein>
    <submittedName>
        <fullName evidence="2">Enoyl-CoA hydratase/isomerase family protein</fullName>
    </submittedName>
</protein>
<accession>A0A973A8W2</accession>
<dbReference type="SUPFAM" id="SSF52096">
    <property type="entry name" value="ClpP/crotonase"/>
    <property type="match status" value="1"/>
</dbReference>
<dbReference type="InterPro" id="IPR029045">
    <property type="entry name" value="ClpP/crotonase-like_dom_sf"/>
</dbReference>
<dbReference type="GO" id="GO:0003824">
    <property type="term" value="F:catalytic activity"/>
    <property type="evidence" value="ECO:0007669"/>
    <property type="project" value="UniProtKB-ARBA"/>
</dbReference>
<comment type="caution">
    <text evidence="2">The sequence shown here is derived from an EMBL/GenBank/DDBJ whole genome shotgun (WGS) entry which is preliminary data.</text>
</comment>
<comment type="similarity">
    <text evidence="1">Belongs to the enoyl-CoA hydratase/isomerase family.</text>
</comment>
<dbReference type="InterPro" id="IPR001753">
    <property type="entry name" value="Enoyl-CoA_hydra/iso"/>
</dbReference>
<evidence type="ECO:0000256" key="1">
    <source>
        <dbReference type="ARBA" id="ARBA00005254"/>
    </source>
</evidence>
<dbReference type="EMBL" id="JABMOJ010000206">
    <property type="protein sequence ID" value="NQV64817.1"/>
    <property type="molecule type" value="Genomic_DNA"/>
</dbReference>
<evidence type="ECO:0000313" key="2">
    <source>
        <dbReference type="EMBL" id="NQV64817.1"/>
    </source>
</evidence>
<dbReference type="PANTHER" id="PTHR43802:SF1">
    <property type="entry name" value="IP11341P-RELATED"/>
    <property type="match status" value="1"/>
</dbReference>
<sequence>MTLNATPFTEILWRQEGGVLTLALNRPQKRNAINSLMLAELIFALEQCADDESVRVVVIRGTEKGFCPGDDLSGMGEVPAEYAATLQHPVTHAALQTCLMELAKPTIAAIHGFAFGVGLDLAMACDFRIAHEQAQLRDQRVIERGMHAVTGCAWFQPRAMGVTRALEFLILGKALSGQEAAEAGMVTMAVSDSAFEQAVADMANRLANAPTKAIGLMKRQIYTGLNLKHSDFMDFAAPLISEVSIEDRQEGIAAFLEKRPPNFSGR</sequence>
<dbReference type="Gene3D" id="3.90.226.10">
    <property type="entry name" value="2-enoyl-CoA Hydratase, Chain A, domain 1"/>
    <property type="match status" value="1"/>
</dbReference>
<dbReference type="CDD" id="cd06558">
    <property type="entry name" value="crotonase-like"/>
    <property type="match status" value="1"/>
</dbReference>
<dbReference type="PANTHER" id="PTHR43802">
    <property type="entry name" value="ENOYL-COA HYDRATASE"/>
    <property type="match status" value="1"/>
</dbReference>
<dbReference type="Proteomes" id="UP000754644">
    <property type="component" value="Unassembled WGS sequence"/>
</dbReference>